<accession>A0ABP7R527</accession>
<dbReference type="Proteomes" id="UP001501747">
    <property type="component" value="Unassembled WGS sequence"/>
</dbReference>
<dbReference type="EMBL" id="BAABAL010000005">
    <property type="protein sequence ID" value="GAA3992706.1"/>
    <property type="molecule type" value="Genomic_DNA"/>
</dbReference>
<evidence type="ECO:0000313" key="2">
    <source>
        <dbReference type="Proteomes" id="UP001501747"/>
    </source>
</evidence>
<evidence type="ECO:0000313" key="1">
    <source>
        <dbReference type="EMBL" id="GAA3992706.1"/>
    </source>
</evidence>
<reference evidence="2" key="1">
    <citation type="journal article" date="2019" name="Int. J. Syst. Evol. Microbiol.">
        <title>The Global Catalogue of Microorganisms (GCM) 10K type strain sequencing project: providing services to taxonomists for standard genome sequencing and annotation.</title>
        <authorList>
            <consortium name="The Broad Institute Genomics Platform"/>
            <consortium name="The Broad Institute Genome Sequencing Center for Infectious Disease"/>
            <person name="Wu L."/>
            <person name="Ma J."/>
        </authorList>
    </citation>
    <scope>NUCLEOTIDE SEQUENCE [LARGE SCALE GENOMIC DNA]</scope>
    <source>
        <strain evidence="2">JCM 17342</strain>
    </source>
</reference>
<protein>
    <submittedName>
        <fullName evidence="1">Uncharacterized protein</fullName>
    </submittedName>
</protein>
<name>A0ABP7R527_9PSEU</name>
<gene>
    <name evidence="1" type="ORF">GCM10022247_09840</name>
</gene>
<proteinExistence type="predicted"/>
<comment type="caution">
    <text evidence="1">The sequence shown here is derived from an EMBL/GenBank/DDBJ whole genome shotgun (WGS) entry which is preliminary data.</text>
</comment>
<sequence length="54" mass="6072">MRAKLPHPVHHEATVVTLSDNLDVTSTRQDHSKTGSNEILVIDQQNFDHGRLPD</sequence>
<keyword evidence="2" id="KW-1185">Reference proteome</keyword>
<organism evidence="1 2">
    <name type="scientific">Allokutzneria multivorans</name>
    <dbReference type="NCBI Taxonomy" id="1142134"/>
    <lineage>
        <taxon>Bacteria</taxon>
        <taxon>Bacillati</taxon>
        <taxon>Actinomycetota</taxon>
        <taxon>Actinomycetes</taxon>
        <taxon>Pseudonocardiales</taxon>
        <taxon>Pseudonocardiaceae</taxon>
        <taxon>Allokutzneria</taxon>
    </lineage>
</organism>